<dbReference type="Pfam" id="PF11901">
    <property type="entry name" value="DM9"/>
    <property type="match status" value="1"/>
</dbReference>
<organism evidence="1 2">
    <name type="scientific">Exocentrus adspersus</name>
    <dbReference type="NCBI Taxonomy" id="1586481"/>
    <lineage>
        <taxon>Eukaryota</taxon>
        <taxon>Metazoa</taxon>
        <taxon>Ecdysozoa</taxon>
        <taxon>Arthropoda</taxon>
        <taxon>Hexapoda</taxon>
        <taxon>Insecta</taxon>
        <taxon>Pterygota</taxon>
        <taxon>Neoptera</taxon>
        <taxon>Endopterygota</taxon>
        <taxon>Coleoptera</taxon>
        <taxon>Polyphaga</taxon>
        <taxon>Cucujiformia</taxon>
        <taxon>Chrysomeloidea</taxon>
        <taxon>Cerambycidae</taxon>
        <taxon>Lamiinae</taxon>
        <taxon>Acanthocinini</taxon>
        <taxon>Exocentrus</taxon>
    </lineage>
</organism>
<dbReference type="Proteomes" id="UP001159042">
    <property type="component" value="Unassembled WGS sequence"/>
</dbReference>
<dbReference type="SMART" id="SM00696">
    <property type="entry name" value="DM9"/>
    <property type="match status" value="1"/>
</dbReference>
<dbReference type="PANTHER" id="PTHR31649:SF10">
    <property type="entry name" value="IP19903P-RELATED"/>
    <property type="match status" value="1"/>
</dbReference>
<comment type="caution">
    <text evidence="1">The sequence shown here is derived from an EMBL/GenBank/DDBJ whole genome shotgun (WGS) entry which is preliminary data.</text>
</comment>
<evidence type="ECO:0000313" key="1">
    <source>
        <dbReference type="EMBL" id="KAJ8909872.1"/>
    </source>
</evidence>
<gene>
    <name evidence="1" type="ORF">NQ315_013506</name>
</gene>
<proteinExistence type="predicted"/>
<protein>
    <submittedName>
        <fullName evidence="1">Uncharacterized protein</fullName>
    </submittedName>
</protein>
<accession>A0AAV8V6T2</accession>
<reference evidence="1 2" key="1">
    <citation type="journal article" date="2023" name="Insect Mol. Biol.">
        <title>Genome sequencing provides insights into the evolution of gene families encoding plant cell wall-degrading enzymes in longhorned beetles.</title>
        <authorList>
            <person name="Shin N.R."/>
            <person name="Okamura Y."/>
            <person name="Kirsch R."/>
            <person name="Pauchet Y."/>
        </authorList>
    </citation>
    <scope>NUCLEOTIDE SEQUENCE [LARGE SCALE GENOMIC DNA]</scope>
    <source>
        <strain evidence="1">EAD_L_NR</strain>
    </source>
</reference>
<sequence length="71" mass="7801">MPEYRWVDSTASSSIPSDALEGGVDVDGTKIYVGKARYNNDEMPAKVIPGKRAAFVSYAGKEIFVNKFQVK</sequence>
<dbReference type="EMBL" id="JANEYG010000393">
    <property type="protein sequence ID" value="KAJ8909872.1"/>
    <property type="molecule type" value="Genomic_DNA"/>
</dbReference>
<evidence type="ECO:0000313" key="2">
    <source>
        <dbReference type="Proteomes" id="UP001159042"/>
    </source>
</evidence>
<dbReference type="PANTHER" id="PTHR31649">
    <property type="entry name" value="AGAP009604-PA"/>
    <property type="match status" value="1"/>
</dbReference>
<name>A0AAV8V6T2_9CUCU</name>
<dbReference type="AlphaFoldDB" id="A0AAV8V6T2"/>
<dbReference type="InterPro" id="IPR006616">
    <property type="entry name" value="DM9_repeat"/>
</dbReference>
<keyword evidence="2" id="KW-1185">Reference proteome</keyword>